<dbReference type="EMBL" id="CP076686">
    <property type="protein sequence ID" value="QWV14406.1"/>
    <property type="molecule type" value="Genomic_DNA"/>
</dbReference>
<dbReference type="GeneID" id="78559254"/>
<dbReference type="Pfam" id="PF10109">
    <property type="entry name" value="Phage_TAC_7"/>
    <property type="match status" value="1"/>
</dbReference>
<reference evidence="1 2" key="1">
    <citation type="submission" date="2021-06" db="EMBL/GenBank/DDBJ databases">
        <title>Microbial metabolic specificity influences pelagic lipid remineralization.</title>
        <authorList>
            <person name="Behrendt L."/>
            <person name="Hunter J.E."/>
            <person name="Alcolombri U."/>
            <person name="Smriga S."/>
            <person name="Mincer T."/>
            <person name="Lowenstein D.P."/>
            <person name="Peaudecerf F.J."/>
            <person name="Fernandez V.I."/>
            <person name="Fredricks H."/>
            <person name="Almblad H."/>
            <person name="Harrison J.J."/>
            <person name="Stocker R."/>
            <person name="Van Mooy B.A.S."/>
        </authorList>
    </citation>
    <scope>NUCLEOTIDE SEQUENCE [LARGE SCALE GENOMIC DNA]</scope>
    <source>
        <strain evidence="1 2">HP15-B</strain>
    </source>
</reference>
<evidence type="ECO:0000313" key="2">
    <source>
        <dbReference type="Proteomes" id="UP000683442"/>
    </source>
</evidence>
<dbReference type="RefSeq" id="WP_014576169.1">
    <property type="nucleotide sequence ID" value="NZ_CP076686.1"/>
</dbReference>
<protein>
    <submittedName>
        <fullName evidence="1">Phage tail assembly protein</fullName>
    </submittedName>
</protein>
<sequence>MSEQTLPDYLEETETGIKITLKAPIDIDGAEVSTLTMREPTVQDQLDVDQLKGSAATKEVTLLANLCEVTPDDIKKMTMRNYRRVQEAMEAFTE</sequence>
<proteinExistence type="predicted"/>
<name>A0ABX8IKQ1_9GAMM</name>
<accession>A0ABX8IKQ1</accession>
<organism evidence="1 2">
    <name type="scientific">Marinobacter adhaerens</name>
    <dbReference type="NCBI Taxonomy" id="1033846"/>
    <lineage>
        <taxon>Bacteria</taxon>
        <taxon>Pseudomonadati</taxon>
        <taxon>Pseudomonadota</taxon>
        <taxon>Gammaproteobacteria</taxon>
        <taxon>Pseudomonadales</taxon>
        <taxon>Marinobacteraceae</taxon>
        <taxon>Marinobacter</taxon>
    </lineage>
</organism>
<gene>
    <name evidence="1" type="ORF">KQ249_07385</name>
</gene>
<dbReference type="Proteomes" id="UP000683442">
    <property type="component" value="Chromosome"/>
</dbReference>
<evidence type="ECO:0000313" key="1">
    <source>
        <dbReference type="EMBL" id="QWV14406.1"/>
    </source>
</evidence>
<dbReference type="InterPro" id="IPR019289">
    <property type="entry name" value="Phage_tail_E/E"/>
</dbReference>
<keyword evidence="2" id="KW-1185">Reference proteome</keyword>